<dbReference type="InterPro" id="IPR010492">
    <property type="entry name" value="GINS_Psf3"/>
</dbReference>
<dbReference type="Pfam" id="PF22466">
    <property type="entry name" value="PSF3_N"/>
    <property type="match status" value="1"/>
</dbReference>
<dbReference type="Proteomes" id="UP000818624">
    <property type="component" value="Chromosome 1"/>
</dbReference>
<dbReference type="InterPro" id="IPR036224">
    <property type="entry name" value="GINS_bundle-like_dom_sf"/>
</dbReference>
<evidence type="ECO:0000313" key="9">
    <source>
        <dbReference type="EMBL" id="WFD46642.1"/>
    </source>
</evidence>
<comment type="subunit">
    <text evidence="6">Component of the GINS complex.</text>
</comment>
<evidence type="ECO:0000256" key="5">
    <source>
        <dbReference type="ARBA" id="ARBA00023242"/>
    </source>
</evidence>
<comment type="subcellular location">
    <subcellularLocation>
        <location evidence="1 6">Nucleus</location>
    </subcellularLocation>
</comment>
<keyword evidence="5 6" id="KW-0539">Nucleus</keyword>
<dbReference type="PANTHER" id="PTHR22768:SF0">
    <property type="entry name" value="DNA REPLICATION COMPLEX GINS PROTEIN PSF3"/>
    <property type="match status" value="1"/>
</dbReference>
<dbReference type="SUPFAM" id="SSF158573">
    <property type="entry name" value="GINS helical bundle-like"/>
    <property type="match status" value="1"/>
</dbReference>
<dbReference type="InterPro" id="IPR038437">
    <property type="entry name" value="GINS_Psf3_sf"/>
</dbReference>
<dbReference type="CDD" id="cd21693">
    <property type="entry name" value="GINS_B_Psf3"/>
    <property type="match status" value="1"/>
</dbReference>
<comment type="similarity">
    <text evidence="2 6">Belongs to the GINS3/PSF3 family.</text>
</comment>
<dbReference type="SUPFAM" id="SSF160059">
    <property type="entry name" value="PriA/YqbF domain"/>
    <property type="match status" value="1"/>
</dbReference>
<dbReference type="CDD" id="cd11713">
    <property type="entry name" value="GINS_A_psf3"/>
    <property type="match status" value="1"/>
</dbReference>
<evidence type="ECO:0000256" key="4">
    <source>
        <dbReference type="ARBA" id="ARBA00022705"/>
    </source>
</evidence>
<evidence type="ECO:0000259" key="7">
    <source>
        <dbReference type="Pfam" id="PF05916"/>
    </source>
</evidence>
<evidence type="ECO:0000259" key="8">
    <source>
        <dbReference type="Pfam" id="PF22466"/>
    </source>
</evidence>
<dbReference type="InterPro" id="IPR021151">
    <property type="entry name" value="GINS_A"/>
</dbReference>
<feature type="domain" description="GINS subunit" evidence="7">
    <location>
        <begin position="73"/>
        <end position="171"/>
    </location>
</feature>
<feature type="domain" description="DNA replication complex GINS protein PSF3 N-terminal" evidence="8">
    <location>
        <begin position="6"/>
        <end position="58"/>
    </location>
</feature>
<sequence>MDTDYWSVEAILAESQRLPCTFSVDVPGLGYLEESGEIDMHKHTRVELVYWMAHMLAVYEIVTIQMPRALGSRVRAALDASPTSVQLHNLLPHWYALAVRLARLLESDALYAMLSKTYVGRIARIYELAVLLSRTPADASARSTDAALTHDMQAFMQGLDDSEQVLLTAGRAATRTMQEFLAGSD</sequence>
<keyword evidence="4 6" id="KW-0235">DNA replication</keyword>
<reference evidence="9 10" key="1">
    <citation type="journal article" date="2020" name="Elife">
        <title>Loss of centromere function drives karyotype evolution in closely related Malassezia species.</title>
        <authorList>
            <person name="Sankaranarayanan S.R."/>
            <person name="Ianiri G."/>
            <person name="Coelho M.A."/>
            <person name="Reza M.H."/>
            <person name="Thimmappa B.C."/>
            <person name="Ganguly P."/>
            <person name="Vadnala R.N."/>
            <person name="Sun S."/>
            <person name="Siddharthan R."/>
            <person name="Tellgren-Roth C."/>
            <person name="Dawson T.L."/>
            <person name="Heitman J."/>
            <person name="Sanyal K."/>
        </authorList>
    </citation>
    <scope>NUCLEOTIDE SEQUENCE [LARGE SCALE GENOMIC DNA]</scope>
    <source>
        <strain evidence="9">CBS14141</strain>
    </source>
</reference>
<accession>A0ABY8EM74</accession>
<dbReference type="PANTHER" id="PTHR22768">
    <property type="entry name" value="DNA REPLICATION COMPLEX GINS PROTEIN PSF3"/>
    <property type="match status" value="1"/>
</dbReference>
<name>A0ABY8EM74_MALFU</name>
<evidence type="ECO:0000313" key="10">
    <source>
        <dbReference type="Proteomes" id="UP000818624"/>
    </source>
</evidence>
<evidence type="ECO:0000256" key="2">
    <source>
        <dbReference type="ARBA" id="ARBA00006343"/>
    </source>
</evidence>
<organism evidence="9 10">
    <name type="scientific">Malassezia furfur</name>
    <name type="common">Pityriasis versicolor infection agent</name>
    <name type="synonym">Pityrosporum furfur</name>
    <dbReference type="NCBI Taxonomy" id="55194"/>
    <lineage>
        <taxon>Eukaryota</taxon>
        <taxon>Fungi</taxon>
        <taxon>Dikarya</taxon>
        <taxon>Basidiomycota</taxon>
        <taxon>Ustilaginomycotina</taxon>
        <taxon>Malasseziomycetes</taxon>
        <taxon>Malasseziales</taxon>
        <taxon>Malasseziaceae</taxon>
        <taxon>Malassezia</taxon>
    </lineage>
</organism>
<keyword evidence="10" id="KW-1185">Reference proteome</keyword>
<proteinExistence type="inferred from homology"/>
<dbReference type="Pfam" id="PF05916">
    <property type="entry name" value="Sld5"/>
    <property type="match status" value="1"/>
</dbReference>
<protein>
    <recommendedName>
        <fullName evidence="3 6">DNA replication complex GINS protein PSF3</fullName>
    </recommendedName>
</protein>
<evidence type="ECO:0000256" key="6">
    <source>
        <dbReference type="RuleBase" id="RU367161"/>
    </source>
</evidence>
<evidence type="ECO:0000256" key="3">
    <source>
        <dbReference type="ARBA" id="ARBA00015140"/>
    </source>
</evidence>
<dbReference type="Gene3D" id="1.20.58.2050">
    <property type="match status" value="1"/>
</dbReference>
<dbReference type="EMBL" id="CP046234">
    <property type="protein sequence ID" value="WFD46642.1"/>
    <property type="molecule type" value="Genomic_DNA"/>
</dbReference>
<evidence type="ECO:0000256" key="1">
    <source>
        <dbReference type="ARBA" id="ARBA00004123"/>
    </source>
</evidence>
<dbReference type="InterPro" id="IPR055221">
    <property type="entry name" value="PSF3_N"/>
</dbReference>
<comment type="function">
    <text evidence="6">The GINS complex plays an essential role in the initiation of DNA replication.</text>
</comment>
<gene>
    <name evidence="9" type="primary">PSF3</name>
    <name evidence="9" type="ORF">GLX27_001279</name>
</gene>